<gene>
    <name evidence="1" type="ORF">AB5J54_00040</name>
</gene>
<dbReference type="AlphaFoldDB" id="A0AB39SQY2"/>
<accession>A0AB39SQY2</accession>
<proteinExistence type="predicted"/>
<sequence>MGGTVTSGYLAQRAAHRSLRWEHERQQHRNLRDCYIAINSRARSCRYALADYVQAMATNTLTDEIRERANSAVNVHRAQYDEAQMVVSDSVLAHARRVSDKISVLYAVLRRIDCGDLREGDTIEEAKRLSKDLWTPLQAMREAMRLDLGVSRG</sequence>
<protein>
    <submittedName>
        <fullName evidence="1">Uncharacterized protein</fullName>
    </submittedName>
</protein>
<organism evidence="1">
    <name type="scientific">Streptomyces sp. R44</name>
    <dbReference type="NCBI Taxonomy" id="3238633"/>
    <lineage>
        <taxon>Bacteria</taxon>
        <taxon>Bacillati</taxon>
        <taxon>Actinomycetota</taxon>
        <taxon>Actinomycetes</taxon>
        <taxon>Kitasatosporales</taxon>
        <taxon>Streptomycetaceae</taxon>
        <taxon>Streptomyces</taxon>
    </lineage>
</organism>
<name>A0AB39SQY2_9ACTN</name>
<reference evidence="1" key="1">
    <citation type="submission" date="2024-07" db="EMBL/GenBank/DDBJ databases">
        <authorList>
            <person name="Yu S.T."/>
        </authorList>
    </citation>
    <scope>NUCLEOTIDE SEQUENCE</scope>
    <source>
        <strain evidence="1">R44</strain>
    </source>
</reference>
<dbReference type="RefSeq" id="WP_369141780.1">
    <property type="nucleotide sequence ID" value="NZ_CP163444.1"/>
</dbReference>
<dbReference type="EMBL" id="CP163444">
    <property type="protein sequence ID" value="XDQ69037.1"/>
    <property type="molecule type" value="Genomic_DNA"/>
</dbReference>
<evidence type="ECO:0000313" key="1">
    <source>
        <dbReference type="EMBL" id="XDQ69037.1"/>
    </source>
</evidence>